<dbReference type="Proteomes" id="UP000017800">
    <property type="component" value="Unassembled WGS sequence"/>
</dbReference>
<gene>
    <name evidence="1" type="ORF">VHA01S_080_00010</name>
</gene>
<dbReference type="AlphaFoldDB" id="V5FNV2"/>
<dbReference type="EMBL" id="BAUJ01000080">
    <property type="protein sequence ID" value="GAD91261.1"/>
    <property type="molecule type" value="Genomic_DNA"/>
</dbReference>
<proteinExistence type="predicted"/>
<evidence type="ECO:0000313" key="1">
    <source>
        <dbReference type="EMBL" id="GAD91261.1"/>
    </source>
</evidence>
<comment type="caution">
    <text evidence="1">The sequence shown here is derived from an EMBL/GenBank/DDBJ whole genome shotgun (WGS) entry which is preliminary data.</text>
</comment>
<name>V5FNV2_9VIBR</name>
<accession>V5FNV2</accession>
<evidence type="ECO:0000313" key="2">
    <source>
        <dbReference type="Proteomes" id="UP000017800"/>
    </source>
</evidence>
<reference evidence="1 2" key="1">
    <citation type="submission" date="2013-10" db="EMBL/GenBank/DDBJ databases">
        <authorList>
            <person name="Ichikawa N."/>
            <person name="Kimura A."/>
            <person name="Ohji S."/>
            <person name="Hosoyama A."/>
            <person name="Fujita N."/>
        </authorList>
    </citation>
    <scope>NUCLEOTIDE SEQUENCE [LARGE SCALE GENOMIC DNA]</scope>
    <source>
        <strain evidence="1 2">NBRC 102217</strain>
    </source>
</reference>
<keyword evidence="2" id="KW-1185">Reference proteome</keyword>
<reference evidence="1 2" key="2">
    <citation type="submission" date="2013-11" db="EMBL/GenBank/DDBJ databases">
        <title>Whole genome shotgun sequence of Vibrio halioticoli NBRC 102217.</title>
        <authorList>
            <person name="Isaki S."/>
            <person name="Kimura A."/>
            <person name="Ohji S."/>
            <person name="Hosoyama A."/>
            <person name="Fujita N."/>
            <person name="Hashimoto M."/>
            <person name="Hosoyama Y."/>
            <person name="Yamazoe A."/>
        </authorList>
    </citation>
    <scope>NUCLEOTIDE SEQUENCE [LARGE SCALE GENOMIC DNA]</scope>
    <source>
        <strain evidence="1 2">NBRC 102217</strain>
    </source>
</reference>
<protein>
    <submittedName>
        <fullName evidence="1">Uncharacterized protein</fullName>
    </submittedName>
</protein>
<sequence length="46" mass="5186">MKNLIIGVDLATKEIQVCVYANKKAHSNQKMTPSQFSEYLAKLSPF</sequence>
<dbReference type="RefSeq" id="WP_023405553.1">
    <property type="nucleotide sequence ID" value="NZ_BAUJ01000080.1"/>
</dbReference>
<dbReference type="OrthoDB" id="5289737at2"/>
<organism evidence="1 2">
    <name type="scientific">Vibrio halioticoli NBRC 102217</name>
    <dbReference type="NCBI Taxonomy" id="1219072"/>
    <lineage>
        <taxon>Bacteria</taxon>
        <taxon>Pseudomonadati</taxon>
        <taxon>Pseudomonadota</taxon>
        <taxon>Gammaproteobacteria</taxon>
        <taxon>Vibrionales</taxon>
        <taxon>Vibrionaceae</taxon>
        <taxon>Vibrio</taxon>
    </lineage>
</organism>